<protein>
    <submittedName>
        <fullName evidence="1">Uncharacterized protein</fullName>
    </submittedName>
</protein>
<keyword evidence="2" id="KW-1185">Reference proteome</keyword>
<organism evidence="1 2">
    <name type="scientific">Cyclobacterium amurskyense</name>
    <dbReference type="NCBI Taxonomy" id="320787"/>
    <lineage>
        <taxon>Bacteria</taxon>
        <taxon>Pseudomonadati</taxon>
        <taxon>Bacteroidota</taxon>
        <taxon>Cytophagia</taxon>
        <taxon>Cytophagales</taxon>
        <taxon>Cyclobacteriaceae</taxon>
        <taxon>Cyclobacterium</taxon>
    </lineage>
</organism>
<gene>
    <name evidence="1" type="ORF">CA2015_2396</name>
</gene>
<proteinExistence type="predicted"/>
<dbReference type="Proteomes" id="UP000036520">
    <property type="component" value="Chromosome"/>
</dbReference>
<evidence type="ECO:0000313" key="1">
    <source>
        <dbReference type="EMBL" id="AKP51812.1"/>
    </source>
</evidence>
<sequence length="66" mass="7855">MWVKPQLMVQVHWLRLLYDLGKKVLKTNIFMGSLKSLNTETLYLHEPYYFPSVCPGYYQFKLQANA</sequence>
<accession>A0A0H4PTX2</accession>
<dbReference type="STRING" id="320787.CA2015_2396"/>
<name>A0A0H4PTX2_9BACT</name>
<reference evidence="1 2" key="1">
    <citation type="submission" date="2015-07" db="EMBL/GenBank/DDBJ databases">
        <authorList>
            <person name="Kim K.M."/>
        </authorList>
    </citation>
    <scope>NUCLEOTIDE SEQUENCE [LARGE SCALE GENOMIC DNA]</scope>
    <source>
        <strain evidence="1 2">KCTC 12363</strain>
    </source>
</reference>
<dbReference type="AlphaFoldDB" id="A0A0H4PTX2"/>
<dbReference type="KEGG" id="camu:CA2015_2396"/>
<evidence type="ECO:0000313" key="2">
    <source>
        <dbReference type="Proteomes" id="UP000036520"/>
    </source>
</evidence>
<dbReference type="EMBL" id="CP012040">
    <property type="protein sequence ID" value="AKP51812.1"/>
    <property type="molecule type" value="Genomic_DNA"/>
</dbReference>